<dbReference type="EMBL" id="FSRQ01000001">
    <property type="protein sequence ID" value="SIN83234.1"/>
    <property type="molecule type" value="Genomic_DNA"/>
</dbReference>
<reference evidence="4" key="1">
    <citation type="submission" date="2016-12" db="EMBL/GenBank/DDBJ databases">
        <authorList>
            <person name="Varghese N."/>
            <person name="Submissions S."/>
        </authorList>
    </citation>
    <scope>NUCLEOTIDE SEQUENCE [LARGE SCALE GENOMIC DNA]</scope>
    <source>
        <strain evidence="4">DSM 16779</strain>
    </source>
</reference>
<proteinExistence type="inferred from homology"/>
<dbReference type="RefSeq" id="WP_074228353.1">
    <property type="nucleotide sequence ID" value="NZ_FSRQ01000001.1"/>
</dbReference>
<dbReference type="Gene3D" id="3.40.50.620">
    <property type="entry name" value="HUPs"/>
    <property type="match status" value="2"/>
</dbReference>
<dbReference type="PRINTS" id="PR01438">
    <property type="entry name" value="UNVRSLSTRESS"/>
</dbReference>
<feature type="domain" description="UspA" evidence="2">
    <location>
        <begin position="7"/>
        <end position="147"/>
    </location>
</feature>
<dbReference type="PANTHER" id="PTHR46268:SF6">
    <property type="entry name" value="UNIVERSAL STRESS PROTEIN UP12"/>
    <property type="match status" value="1"/>
</dbReference>
<dbReference type="SUPFAM" id="SSF52402">
    <property type="entry name" value="Adenine nucleotide alpha hydrolases-like"/>
    <property type="match status" value="2"/>
</dbReference>
<keyword evidence="4" id="KW-1185">Reference proteome</keyword>
<evidence type="ECO:0000256" key="1">
    <source>
        <dbReference type="ARBA" id="ARBA00008791"/>
    </source>
</evidence>
<dbReference type="InterPro" id="IPR006016">
    <property type="entry name" value="UspA"/>
</dbReference>
<dbReference type="Pfam" id="PF00582">
    <property type="entry name" value="Usp"/>
    <property type="match status" value="1"/>
</dbReference>
<dbReference type="OrthoDB" id="9788959at2"/>
<dbReference type="PANTHER" id="PTHR46268">
    <property type="entry name" value="STRESS RESPONSE PROTEIN NHAX"/>
    <property type="match status" value="1"/>
</dbReference>
<sequence>MQNLINTLLVAVDFTEKSNNAVKMAVHIAARHEARVILFHNITNHNIIDRTGKQVIGSETIDEIYKKTEYALKELELSLKSQYPDLDFKTIIKNSGLVSGINQVIDFESVDLVICGSSGQQNLAQLFLGSLSYQILTEVDCSVLLVPEKCSKYSFDKILVPVRVLEDLTDKIELSVAIAKKNKGIISLLGISNEDDILKIRDAYQRAKTNLAIRSQEYDSQFLLTRDKATQISKFSQEDNADIIILNYKDEDSWKSFFLENFFKQIINHTDIPLLFLKNNKVKIKSDLSDNAAFDITLPCPG</sequence>
<dbReference type="AlphaFoldDB" id="A0A1N6EJP4"/>
<organism evidence="3 4">
    <name type="scientific">Chryseobacterium scophthalmum</name>
    <dbReference type="NCBI Taxonomy" id="59733"/>
    <lineage>
        <taxon>Bacteria</taxon>
        <taxon>Pseudomonadati</taxon>
        <taxon>Bacteroidota</taxon>
        <taxon>Flavobacteriia</taxon>
        <taxon>Flavobacteriales</taxon>
        <taxon>Weeksellaceae</taxon>
        <taxon>Chryseobacterium group</taxon>
        <taxon>Chryseobacterium</taxon>
    </lineage>
</organism>
<dbReference type="InterPro" id="IPR014729">
    <property type="entry name" value="Rossmann-like_a/b/a_fold"/>
</dbReference>
<evidence type="ECO:0000313" key="3">
    <source>
        <dbReference type="EMBL" id="SIN83234.1"/>
    </source>
</evidence>
<comment type="similarity">
    <text evidence="1">Belongs to the universal stress protein A family.</text>
</comment>
<dbReference type="STRING" id="59733.SAMN05421769_0443"/>
<dbReference type="Proteomes" id="UP000184782">
    <property type="component" value="Unassembled WGS sequence"/>
</dbReference>
<protein>
    <submittedName>
        <fullName evidence="3">Nucleotide-binding universal stress protein, UspA family</fullName>
    </submittedName>
</protein>
<dbReference type="CDD" id="cd00293">
    <property type="entry name" value="USP-like"/>
    <property type="match status" value="1"/>
</dbReference>
<name>A0A1N6EJP4_9FLAO</name>
<evidence type="ECO:0000259" key="2">
    <source>
        <dbReference type="Pfam" id="PF00582"/>
    </source>
</evidence>
<evidence type="ECO:0000313" key="4">
    <source>
        <dbReference type="Proteomes" id="UP000184782"/>
    </source>
</evidence>
<dbReference type="InterPro" id="IPR006015">
    <property type="entry name" value="Universal_stress_UspA"/>
</dbReference>
<accession>A0A1N6EJP4</accession>
<gene>
    <name evidence="3" type="ORF">SAMN05421769_0443</name>
</gene>